<evidence type="ECO:0000256" key="1">
    <source>
        <dbReference type="SAM" id="MobiDB-lite"/>
    </source>
</evidence>
<dbReference type="Proteomes" id="UP000001353">
    <property type="component" value="Chromosome"/>
</dbReference>
<evidence type="ECO:0000313" key="2">
    <source>
        <dbReference type="EMBL" id="AEI93223.1"/>
    </source>
</evidence>
<feature type="region of interest" description="Disordered" evidence="1">
    <location>
        <begin position="1"/>
        <end position="27"/>
    </location>
</feature>
<dbReference type="KEGG" id="rli:RLO149_c012190"/>
<dbReference type="RefSeq" id="WP_013961161.1">
    <property type="nucleotide sequence ID" value="NC_015730.1"/>
</dbReference>
<gene>
    <name evidence="2" type="ordered locus">RLO149_c012190</name>
</gene>
<accession>F7ZCJ2</accession>
<dbReference type="AlphaFoldDB" id="F7ZCJ2"/>
<name>F7ZCJ2_ROSLO</name>
<dbReference type="EMBL" id="CP002623">
    <property type="protein sequence ID" value="AEI93223.1"/>
    <property type="molecule type" value="Genomic_DNA"/>
</dbReference>
<organism evidence="2 3">
    <name type="scientific">Roseobacter litoralis (strain ATCC 49566 / DSM 6996 / JCM 21268 / NBRC 15278 / OCh 149)</name>
    <dbReference type="NCBI Taxonomy" id="391595"/>
    <lineage>
        <taxon>Bacteria</taxon>
        <taxon>Pseudomonadati</taxon>
        <taxon>Pseudomonadota</taxon>
        <taxon>Alphaproteobacteria</taxon>
        <taxon>Rhodobacterales</taxon>
        <taxon>Roseobacteraceae</taxon>
        <taxon>Roseobacter</taxon>
    </lineage>
</organism>
<proteinExistence type="predicted"/>
<evidence type="ECO:0000313" key="3">
    <source>
        <dbReference type="Proteomes" id="UP000001353"/>
    </source>
</evidence>
<keyword evidence="3" id="KW-1185">Reference proteome</keyword>
<dbReference type="HOGENOM" id="CLU_1085378_0_0_5"/>
<reference evidence="2 3" key="1">
    <citation type="journal article" date="2011" name="BMC Genomics">
        <title>Comparative genome analysis and genome-guided physiological analysis of Roseobacter litoralis.</title>
        <authorList>
            <person name="Kalhoefer D."/>
            <person name="Thole S."/>
            <person name="Voget S."/>
            <person name="Lehmann R."/>
            <person name="Liesegang H."/>
            <person name="Wollher A."/>
            <person name="Daniel R."/>
            <person name="Simon M."/>
            <person name="Brinkhoff T."/>
        </authorList>
    </citation>
    <scope>NUCLEOTIDE SEQUENCE [LARGE SCALE GENOMIC DNA]</scope>
    <source>
        <strain evidence="3">ATCC 49566 / DSM 6996 / JCM 21268 / NBRC 15278 / OCh 149</strain>
    </source>
</reference>
<protein>
    <submittedName>
        <fullName evidence="2">Uncharacterized protein</fullName>
    </submittedName>
</protein>
<sequence>MKTLLFKPVGAPPRAGLRASRSGDSARTNRMTTLQALAKTSKSTAYIDSLQQKADQVRPAQSVRHLEAVQRKAAAGPVAPSGRTAYPAHQPVLQRTVADAAQELFDAGIKIIKTKEWKRKFWETHGLTNADKAAVQTALDALRVGAPVAAAPVAPDMRVNTNWPTEGGMSEGDAEIVAGVLHWTEVKSDKFTCSDPSHTPKGKVYQKGGTYYGADKDGHVGWGFKVWVKKKGNMLDYKGNITWDGTDWTHDARGTK</sequence>